<organism evidence="7 8">
    <name type="scientific">Alkalihalophilus marmarensis DSM 21297</name>
    <dbReference type="NCBI Taxonomy" id="1188261"/>
    <lineage>
        <taxon>Bacteria</taxon>
        <taxon>Bacillati</taxon>
        <taxon>Bacillota</taxon>
        <taxon>Bacilli</taxon>
        <taxon>Bacillales</taxon>
        <taxon>Bacillaceae</taxon>
        <taxon>Alkalihalophilus</taxon>
    </lineage>
</organism>
<feature type="domain" description="Yip1" evidence="6">
    <location>
        <begin position="22"/>
        <end position="221"/>
    </location>
</feature>
<protein>
    <recommendedName>
        <fullName evidence="6">Yip1 domain-containing protein</fullName>
    </recommendedName>
</protein>
<dbReference type="GO" id="GO:0016020">
    <property type="term" value="C:membrane"/>
    <property type="evidence" value="ECO:0007669"/>
    <property type="project" value="UniProtKB-SubCell"/>
</dbReference>
<feature type="transmembrane region" description="Helical" evidence="5">
    <location>
        <begin position="202"/>
        <end position="223"/>
    </location>
</feature>
<keyword evidence="8" id="KW-1185">Reference proteome</keyword>
<dbReference type="EMBL" id="ATAE01000041">
    <property type="protein sequence ID" value="ERN52032.1"/>
    <property type="molecule type" value="Genomic_DNA"/>
</dbReference>
<evidence type="ECO:0000259" key="6">
    <source>
        <dbReference type="Pfam" id="PF04893"/>
    </source>
</evidence>
<evidence type="ECO:0000256" key="2">
    <source>
        <dbReference type="ARBA" id="ARBA00022692"/>
    </source>
</evidence>
<name>U6SKX2_9BACI</name>
<evidence type="ECO:0000313" key="7">
    <source>
        <dbReference type="EMBL" id="ERN52032.1"/>
    </source>
</evidence>
<comment type="subcellular location">
    <subcellularLocation>
        <location evidence="1">Membrane</location>
        <topology evidence="1">Multi-pass membrane protein</topology>
    </subcellularLocation>
</comment>
<keyword evidence="4 5" id="KW-0472">Membrane</keyword>
<dbReference type="AlphaFoldDB" id="U6SKX2"/>
<dbReference type="PATRIC" id="fig|1188261.3.peg.3135"/>
<evidence type="ECO:0000313" key="8">
    <source>
        <dbReference type="Proteomes" id="UP000017170"/>
    </source>
</evidence>
<dbReference type="InterPro" id="IPR006977">
    <property type="entry name" value="Yip1_dom"/>
</dbReference>
<feature type="transmembrane region" description="Helical" evidence="5">
    <location>
        <begin position="95"/>
        <end position="113"/>
    </location>
</feature>
<feature type="transmembrane region" description="Helical" evidence="5">
    <location>
        <begin position="40"/>
        <end position="61"/>
    </location>
</feature>
<dbReference type="RefSeq" id="WP_022629204.1">
    <property type="nucleotide sequence ID" value="NZ_ATAE01000041.1"/>
</dbReference>
<evidence type="ECO:0000256" key="5">
    <source>
        <dbReference type="SAM" id="Phobius"/>
    </source>
</evidence>
<dbReference type="Proteomes" id="UP000017170">
    <property type="component" value="Unassembled WGS sequence"/>
</dbReference>
<reference evidence="7 8" key="1">
    <citation type="journal article" date="2013" name="Genome Announc.">
        <title>Genome Sequence of the Extreme Obligate Alkaliphile Bacillus marmarensis Strain DSM 21297.</title>
        <authorList>
            <person name="Wernick D.G."/>
            <person name="Choi K.Y."/>
            <person name="Tat C.A."/>
            <person name="Lafontaine Rivera J.G."/>
            <person name="Liao J.C."/>
        </authorList>
    </citation>
    <scope>NUCLEOTIDE SEQUENCE [LARGE SCALE GENOMIC DNA]</scope>
    <source>
        <strain evidence="7 8">DSM 21297</strain>
    </source>
</reference>
<keyword evidence="3 5" id="KW-1133">Transmembrane helix</keyword>
<keyword evidence="2 5" id="KW-0812">Transmembrane</keyword>
<proteinExistence type="predicted"/>
<sequence length="225" mass="24560">MSETALKNKPEVPKGEKPSIFKFITEPKEQLGRMRENPKVLVPLFIVTAVYAVWAALFSFLTDFQLMMGDLSAEDMAIFEGAETAIRVSTFVTSLLMPVIGGVIGAFIMWIVVKLTAGDATFKQLFSLNVFIMFIGGIGLVLNSILTLALNLNPAQMITGLTVFFDPYDPMYSLVSLFEVFSIWSIILMAMGLRIVASMKPVTAWVVTLIITVGAALIGFFAAGV</sequence>
<evidence type="ECO:0000256" key="4">
    <source>
        <dbReference type="ARBA" id="ARBA00023136"/>
    </source>
</evidence>
<gene>
    <name evidence="7" type="ORF">A33I_18235</name>
</gene>
<dbReference type="Pfam" id="PF04893">
    <property type="entry name" value="Yip1"/>
    <property type="match status" value="1"/>
</dbReference>
<evidence type="ECO:0000256" key="3">
    <source>
        <dbReference type="ARBA" id="ARBA00022989"/>
    </source>
</evidence>
<feature type="transmembrane region" description="Helical" evidence="5">
    <location>
        <begin position="170"/>
        <end position="190"/>
    </location>
</feature>
<evidence type="ECO:0000256" key="1">
    <source>
        <dbReference type="ARBA" id="ARBA00004141"/>
    </source>
</evidence>
<comment type="caution">
    <text evidence="7">The sequence shown here is derived from an EMBL/GenBank/DDBJ whole genome shotgun (WGS) entry which is preliminary data.</text>
</comment>
<feature type="transmembrane region" description="Helical" evidence="5">
    <location>
        <begin position="125"/>
        <end position="150"/>
    </location>
</feature>
<accession>U6SKX2</accession>